<organism evidence="1">
    <name type="scientific">Arundo donax</name>
    <name type="common">Giant reed</name>
    <name type="synonym">Donax arundinaceus</name>
    <dbReference type="NCBI Taxonomy" id="35708"/>
    <lineage>
        <taxon>Eukaryota</taxon>
        <taxon>Viridiplantae</taxon>
        <taxon>Streptophyta</taxon>
        <taxon>Embryophyta</taxon>
        <taxon>Tracheophyta</taxon>
        <taxon>Spermatophyta</taxon>
        <taxon>Magnoliopsida</taxon>
        <taxon>Liliopsida</taxon>
        <taxon>Poales</taxon>
        <taxon>Poaceae</taxon>
        <taxon>PACMAD clade</taxon>
        <taxon>Arundinoideae</taxon>
        <taxon>Arundineae</taxon>
        <taxon>Arundo</taxon>
    </lineage>
</organism>
<name>A0A0A9BFE4_ARUDO</name>
<reference evidence="1" key="2">
    <citation type="journal article" date="2015" name="Data Brief">
        <title>Shoot transcriptome of the giant reed, Arundo donax.</title>
        <authorList>
            <person name="Barrero R.A."/>
            <person name="Guerrero F.D."/>
            <person name="Moolhuijzen P."/>
            <person name="Goolsby J.A."/>
            <person name="Tidwell J."/>
            <person name="Bellgard S.E."/>
            <person name="Bellgard M.I."/>
        </authorList>
    </citation>
    <scope>NUCLEOTIDE SEQUENCE</scope>
    <source>
        <tissue evidence="1">Shoot tissue taken approximately 20 cm above the soil surface</tissue>
    </source>
</reference>
<accession>A0A0A9BFE4</accession>
<dbReference type="EMBL" id="GBRH01235226">
    <property type="protein sequence ID" value="JAD62669.1"/>
    <property type="molecule type" value="Transcribed_RNA"/>
</dbReference>
<sequence>MHIFFSPKLSFLSAGFYVPELLYNK</sequence>
<reference evidence="1" key="1">
    <citation type="submission" date="2014-09" db="EMBL/GenBank/DDBJ databases">
        <authorList>
            <person name="Magalhaes I.L.F."/>
            <person name="Oliveira U."/>
            <person name="Santos F.R."/>
            <person name="Vidigal T.H.D.A."/>
            <person name="Brescovit A.D."/>
            <person name="Santos A.J."/>
        </authorList>
    </citation>
    <scope>NUCLEOTIDE SEQUENCE</scope>
    <source>
        <tissue evidence="1">Shoot tissue taken approximately 20 cm above the soil surface</tissue>
    </source>
</reference>
<proteinExistence type="predicted"/>
<protein>
    <submittedName>
        <fullName evidence="1">Uncharacterized protein</fullName>
    </submittedName>
</protein>
<dbReference type="AlphaFoldDB" id="A0A0A9BFE4"/>
<evidence type="ECO:0000313" key="1">
    <source>
        <dbReference type="EMBL" id="JAD62669.1"/>
    </source>
</evidence>